<sequence length="52" mass="5893">MILSINVINPIDRLLGLGMFYKEIIGINSKKNCKMEALFKNLGVYTVKYDGI</sequence>
<organism evidence="1 2">
    <name type="scientific">Sessilibacter corallicola</name>
    <dbReference type="NCBI Taxonomy" id="2904075"/>
    <lineage>
        <taxon>Bacteria</taxon>
        <taxon>Pseudomonadati</taxon>
        <taxon>Pseudomonadota</taxon>
        <taxon>Gammaproteobacteria</taxon>
        <taxon>Cellvibrionales</taxon>
        <taxon>Cellvibrionaceae</taxon>
        <taxon>Sessilibacter</taxon>
    </lineage>
</organism>
<evidence type="ECO:0000313" key="1">
    <source>
        <dbReference type="EMBL" id="GAA6166322.1"/>
    </source>
</evidence>
<evidence type="ECO:0000313" key="2">
    <source>
        <dbReference type="Proteomes" id="UP001465153"/>
    </source>
</evidence>
<dbReference type="Proteomes" id="UP001465153">
    <property type="component" value="Unassembled WGS sequence"/>
</dbReference>
<proteinExistence type="predicted"/>
<comment type="caution">
    <text evidence="1">The sequence shown here is derived from an EMBL/GenBank/DDBJ whole genome shotgun (WGS) entry which is preliminary data.</text>
</comment>
<accession>A0ABQ0A3V1</accession>
<name>A0ABQ0A3V1_9GAMM</name>
<protein>
    <submittedName>
        <fullName evidence="1">Uncharacterized protein</fullName>
    </submittedName>
</protein>
<keyword evidence="2" id="KW-1185">Reference proteome</keyword>
<gene>
    <name evidence="1" type="ORF">NBRC116591_01320</name>
</gene>
<reference evidence="1 2" key="1">
    <citation type="submission" date="2024-04" db="EMBL/GenBank/DDBJ databases">
        <title>Draft genome sequence of Sessilibacter corallicola NBRC 116591.</title>
        <authorList>
            <person name="Miyakawa T."/>
            <person name="Kusuya Y."/>
            <person name="Miura T."/>
        </authorList>
    </citation>
    <scope>NUCLEOTIDE SEQUENCE [LARGE SCALE GENOMIC DNA]</scope>
    <source>
        <strain evidence="1 2">KU-00831-HH</strain>
    </source>
</reference>
<dbReference type="EMBL" id="BAABWN010000001">
    <property type="protein sequence ID" value="GAA6166322.1"/>
    <property type="molecule type" value="Genomic_DNA"/>
</dbReference>